<dbReference type="EnsemblFungi" id="EJT80708">
    <property type="protein sequence ID" value="EJT80708"/>
    <property type="gene ID" value="GGTG_00702"/>
</dbReference>
<dbReference type="AlphaFoldDB" id="J3NHG5"/>
<dbReference type="RefSeq" id="XP_009216717.1">
    <property type="nucleotide sequence ID" value="XM_009218453.1"/>
</dbReference>
<evidence type="ECO:0000313" key="7">
    <source>
        <dbReference type="Proteomes" id="UP000006039"/>
    </source>
</evidence>
<dbReference type="EMBL" id="GL385395">
    <property type="protein sequence ID" value="EJT80708.1"/>
    <property type="molecule type" value="Genomic_DNA"/>
</dbReference>
<dbReference type="STRING" id="644352.J3NHG5"/>
<feature type="compositionally biased region" description="Acidic residues" evidence="3">
    <location>
        <begin position="335"/>
        <end position="365"/>
    </location>
</feature>
<sequence length="488" mass="51781">MAAGKDEPSSPASSSPAPEAAKSSKKRKPAPADEIEVDLNLPEPPSKKARRALKKGKPLKTKSSSKRDKKRRAEGRDDDDDDEDLPDQLKSDVEGGGGGGGGGSGSSKKERSKYGVWIGNLRFTTTRADLFRWLVESSGGAIAEDAITRVNLPLSKLKREGRGEGGSGDAAAAGQQQQQQAPPRENKGFAYVDFATFEACIAAIALSESEMNGRKLLIKDCKSFEGRPAATAAAASATTNGGSAGDDASAAAAAAAAPASTNSKIYVGNLPFDANEDSLWAHFDKCGAIQWAKVATFEDSGKCKGYGWVKFAEPAGAQWAVQGFVRIKELVETEADFVGDDGDEDGEGSDNDDDDNGDDDDDSDADDAKAQKKAQKKKRREAAAAAAKPTRMRKWWVNKFRGRTLTIQLAEDDQTRYKKRFGKDAPKGVRTGKPQGRTAPDANRPDRPASDAAVGGDVKKAISYHNDINVARLTGAAVAPQGKKVTFE</sequence>
<feature type="compositionally biased region" description="Acidic residues" evidence="3">
    <location>
        <begin position="76"/>
        <end position="86"/>
    </location>
</feature>
<evidence type="ECO:0000313" key="5">
    <source>
        <dbReference type="EMBL" id="EJT80708.1"/>
    </source>
</evidence>
<feature type="compositionally biased region" description="Basic residues" evidence="3">
    <location>
        <begin position="371"/>
        <end position="380"/>
    </location>
</feature>
<reference evidence="6" key="5">
    <citation type="submission" date="2018-04" db="UniProtKB">
        <authorList>
            <consortium name="EnsemblFungi"/>
        </authorList>
    </citation>
    <scope>IDENTIFICATION</scope>
    <source>
        <strain evidence="6">R3-111a-1</strain>
    </source>
</reference>
<reference evidence="6" key="4">
    <citation type="journal article" date="2015" name="G3 (Bethesda)">
        <title>Genome sequences of three phytopathogenic species of the Magnaporthaceae family of fungi.</title>
        <authorList>
            <person name="Okagaki L.H."/>
            <person name="Nunes C.C."/>
            <person name="Sailsbery J."/>
            <person name="Clay B."/>
            <person name="Brown D."/>
            <person name="John T."/>
            <person name="Oh Y."/>
            <person name="Young N."/>
            <person name="Fitzgerald M."/>
            <person name="Haas B.J."/>
            <person name="Zeng Q."/>
            <person name="Young S."/>
            <person name="Adiconis X."/>
            <person name="Fan L."/>
            <person name="Levin J.Z."/>
            <person name="Mitchell T.K."/>
            <person name="Okubara P.A."/>
            <person name="Farman M.L."/>
            <person name="Kohn L.M."/>
            <person name="Birren B."/>
            <person name="Ma L.-J."/>
            <person name="Dean R.A."/>
        </authorList>
    </citation>
    <scope>NUCLEOTIDE SEQUENCE</scope>
    <source>
        <strain evidence="6">R3-111a-1</strain>
    </source>
</reference>
<feature type="region of interest" description="Disordered" evidence="3">
    <location>
        <begin position="158"/>
        <end position="184"/>
    </location>
</feature>
<dbReference type="PANTHER" id="PTHR23236">
    <property type="entry name" value="EUKARYOTIC TRANSLATION INITIATION FACTOR 4B/4H"/>
    <property type="match status" value="1"/>
</dbReference>
<dbReference type="SMART" id="SM00360">
    <property type="entry name" value="RRM"/>
    <property type="match status" value="2"/>
</dbReference>
<name>J3NHG5_GAET3</name>
<dbReference type="Pfam" id="PF00076">
    <property type="entry name" value="RRM_1"/>
    <property type="match status" value="1"/>
</dbReference>
<dbReference type="InterPro" id="IPR035979">
    <property type="entry name" value="RBD_domain_sf"/>
</dbReference>
<keyword evidence="1 2" id="KW-0694">RNA-binding</keyword>
<dbReference type="VEuPathDB" id="FungiDB:GGTG_00702"/>
<organism evidence="5">
    <name type="scientific">Gaeumannomyces tritici (strain R3-111a-1)</name>
    <name type="common">Wheat and barley take-all root rot fungus</name>
    <name type="synonym">Gaeumannomyces graminis var. tritici</name>
    <dbReference type="NCBI Taxonomy" id="644352"/>
    <lineage>
        <taxon>Eukaryota</taxon>
        <taxon>Fungi</taxon>
        <taxon>Dikarya</taxon>
        <taxon>Ascomycota</taxon>
        <taxon>Pezizomycotina</taxon>
        <taxon>Sordariomycetes</taxon>
        <taxon>Sordariomycetidae</taxon>
        <taxon>Magnaporthales</taxon>
        <taxon>Magnaporthaceae</taxon>
        <taxon>Gaeumannomyces</taxon>
    </lineage>
</organism>
<dbReference type="PROSITE" id="PS50102">
    <property type="entry name" value="RRM"/>
    <property type="match status" value="2"/>
</dbReference>
<feature type="domain" description="RRM" evidence="4">
    <location>
        <begin position="263"/>
        <end position="330"/>
    </location>
</feature>
<protein>
    <recommendedName>
        <fullName evidence="4">RRM domain-containing protein</fullName>
    </recommendedName>
</protein>
<dbReference type="SUPFAM" id="SSF54928">
    <property type="entry name" value="RNA-binding domain, RBD"/>
    <property type="match status" value="1"/>
</dbReference>
<reference evidence="5" key="3">
    <citation type="submission" date="2010-09" db="EMBL/GenBank/DDBJ databases">
        <title>Annotation of Gaeumannomyces graminis var. tritici R3-111a-1.</title>
        <authorList>
            <consortium name="The Broad Institute Genome Sequencing Platform"/>
            <person name="Ma L.-J."/>
            <person name="Dead R."/>
            <person name="Young S.K."/>
            <person name="Zeng Q."/>
            <person name="Gargeya S."/>
            <person name="Fitzgerald M."/>
            <person name="Haas B."/>
            <person name="Abouelleil A."/>
            <person name="Alvarado L."/>
            <person name="Arachchi H.M."/>
            <person name="Berlin A."/>
            <person name="Brown A."/>
            <person name="Chapman S.B."/>
            <person name="Chen Z."/>
            <person name="Dunbar C."/>
            <person name="Freedman E."/>
            <person name="Gearin G."/>
            <person name="Gellesch M."/>
            <person name="Goldberg J."/>
            <person name="Griggs A."/>
            <person name="Gujja S."/>
            <person name="Heiman D."/>
            <person name="Howarth C."/>
            <person name="Larson L."/>
            <person name="Lui A."/>
            <person name="MacDonald P.J.P."/>
            <person name="Mehta T."/>
            <person name="Montmayeur A."/>
            <person name="Murphy C."/>
            <person name="Neiman D."/>
            <person name="Pearson M."/>
            <person name="Priest M."/>
            <person name="Roberts A."/>
            <person name="Saif S."/>
            <person name="Shea T."/>
            <person name="Shenoy N."/>
            <person name="Sisk P."/>
            <person name="Stolte C."/>
            <person name="Sykes S."/>
            <person name="Yandava C."/>
            <person name="Wortman J."/>
            <person name="Nusbaum C."/>
            <person name="Birren B."/>
        </authorList>
    </citation>
    <scope>NUCLEOTIDE SEQUENCE</scope>
    <source>
        <strain evidence="5">R3-111a-1</strain>
    </source>
</reference>
<dbReference type="OrthoDB" id="1875751at2759"/>
<dbReference type="GeneID" id="20341160"/>
<accession>J3NHG5</accession>
<evidence type="ECO:0000313" key="6">
    <source>
        <dbReference type="EnsemblFungi" id="EJT80708"/>
    </source>
</evidence>
<dbReference type="PANTHER" id="PTHR23236:SF95">
    <property type="entry name" value="NUCLEOLAR PROTEIN 13"/>
    <property type="match status" value="1"/>
</dbReference>
<reference evidence="7" key="1">
    <citation type="submission" date="2010-07" db="EMBL/GenBank/DDBJ databases">
        <title>The genome sequence of Gaeumannomyces graminis var. tritici strain R3-111a-1.</title>
        <authorList>
            <consortium name="The Broad Institute Genome Sequencing Platform"/>
            <person name="Ma L.-J."/>
            <person name="Dead R."/>
            <person name="Young S."/>
            <person name="Zeng Q."/>
            <person name="Koehrsen M."/>
            <person name="Alvarado L."/>
            <person name="Berlin A."/>
            <person name="Chapman S.B."/>
            <person name="Chen Z."/>
            <person name="Freedman E."/>
            <person name="Gellesch M."/>
            <person name="Goldberg J."/>
            <person name="Griggs A."/>
            <person name="Gujja S."/>
            <person name="Heilman E.R."/>
            <person name="Heiman D."/>
            <person name="Hepburn T."/>
            <person name="Howarth C."/>
            <person name="Jen D."/>
            <person name="Larson L."/>
            <person name="Mehta T."/>
            <person name="Neiman D."/>
            <person name="Pearson M."/>
            <person name="Roberts A."/>
            <person name="Saif S."/>
            <person name="Shea T."/>
            <person name="Shenoy N."/>
            <person name="Sisk P."/>
            <person name="Stolte C."/>
            <person name="Sykes S."/>
            <person name="Walk T."/>
            <person name="White J."/>
            <person name="Yandava C."/>
            <person name="Haas B."/>
            <person name="Nusbaum C."/>
            <person name="Birren B."/>
        </authorList>
    </citation>
    <scope>NUCLEOTIDE SEQUENCE [LARGE SCALE GENOMIC DNA]</scope>
    <source>
        <strain evidence="7">R3-111a-1</strain>
    </source>
</reference>
<gene>
    <name evidence="6" type="primary">20341160</name>
    <name evidence="5" type="ORF">GGTG_00702</name>
</gene>
<dbReference type="GO" id="GO:0005730">
    <property type="term" value="C:nucleolus"/>
    <property type="evidence" value="ECO:0007669"/>
    <property type="project" value="TreeGrafter"/>
</dbReference>
<evidence type="ECO:0000256" key="2">
    <source>
        <dbReference type="PROSITE-ProRule" id="PRU00176"/>
    </source>
</evidence>
<feature type="region of interest" description="Disordered" evidence="3">
    <location>
        <begin position="422"/>
        <end position="455"/>
    </location>
</feature>
<dbReference type="Proteomes" id="UP000006039">
    <property type="component" value="Unassembled WGS sequence"/>
</dbReference>
<feature type="region of interest" description="Disordered" evidence="3">
    <location>
        <begin position="1"/>
        <end position="111"/>
    </location>
</feature>
<feature type="compositionally biased region" description="Basic residues" evidence="3">
    <location>
        <begin position="47"/>
        <end position="73"/>
    </location>
</feature>
<evidence type="ECO:0000259" key="4">
    <source>
        <dbReference type="PROSITE" id="PS50102"/>
    </source>
</evidence>
<dbReference type="GO" id="GO:0003723">
    <property type="term" value="F:RNA binding"/>
    <property type="evidence" value="ECO:0007669"/>
    <property type="project" value="UniProtKB-UniRule"/>
</dbReference>
<feature type="compositionally biased region" description="Low complexity" evidence="3">
    <location>
        <begin position="169"/>
        <end position="181"/>
    </location>
</feature>
<feature type="compositionally biased region" description="Gly residues" evidence="3">
    <location>
        <begin position="94"/>
        <end position="105"/>
    </location>
</feature>
<keyword evidence="7" id="KW-1185">Reference proteome</keyword>
<dbReference type="HOGENOM" id="CLU_027451_1_0_1"/>
<evidence type="ECO:0000256" key="3">
    <source>
        <dbReference type="SAM" id="MobiDB-lite"/>
    </source>
</evidence>
<evidence type="ECO:0000256" key="1">
    <source>
        <dbReference type="ARBA" id="ARBA00022884"/>
    </source>
</evidence>
<feature type="compositionally biased region" description="Low complexity" evidence="3">
    <location>
        <begin position="9"/>
        <end position="21"/>
    </location>
</feature>
<dbReference type="Gene3D" id="3.30.70.330">
    <property type="match status" value="2"/>
</dbReference>
<feature type="domain" description="RRM" evidence="4">
    <location>
        <begin position="114"/>
        <end position="223"/>
    </location>
</feature>
<feature type="region of interest" description="Disordered" evidence="3">
    <location>
        <begin position="335"/>
        <end position="388"/>
    </location>
</feature>
<proteinExistence type="predicted"/>
<reference evidence="5" key="2">
    <citation type="submission" date="2010-07" db="EMBL/GenBank/DDBJ databases">
        <authorList>
            <consortium name="The Broad Institute Genome Sequencing Platform"/>
            <consortium name="Broad Institute Genome Sequencing Center for Infectious Disease"/>
            <person name="Ma L.-J."/>
            <person name="Dead R."/>
            <person name="Young S."/>
            <person name="Zeng Q."/>
            <person name="Koehrsen M."/>
            <person name="Alvarado L."/>
            <person name="Berlin A."/>
            <person name="Chapman S.B."/>
            <person name="Chen Z."/>
            <person name="Freedman E."/>
            <person name="Gellesch M."/>
            <person name="Goldberg J."/>
            <person name="Griggs A."/>
            <person name="Gujja S."/>
            <person name="Heilman E.R."/>
            <person name="Heiman D."/>
            <person name="Hepburn T."/>
            <person name="Howarth C."/>
            <person name="Jen D."/>
            <person name="Larson L."/>
            <person name="Mehta T."/>
            <person name="Neiman D."/>
            <person name="Pearson M."/>
            <person name="Roberts A."/>
            <person name="Saif S."/>
            <person name="Shea T."/>
            <person name="Shenoy N."/>
            <person name="Sisk P."/>
            <person name="Stolte C."/>
            <person name="Sykes S."/>
            <person name="Walk T."/>
            <person name="White J."/>
            <person name="Yandava C."/>
            <person name="Haas B."/>
            <person name="Nusbaum C."/>
            <person name="Birren B."/>
        </authorList>
    </citation>
    <scope>NUCLEOTIDE SEQUENCE</scope>
    <source>
        <strain evidence="5">R3-111a-1</strain>
    </source>
</reference>
<dbReference type="InterPro" id="IPR012677">
    <property type="entry name" value="Nucleotide-bd_a/b_plait_sf"/>
</dbReference>
<dbReference type="eggNOG" id="KOG4210">
    <property type="taxonomic scope" value="Eukaryota"/>
</dbReference>
<dbReference type="InterPro" id="IPR000504">
    <property type="entry name" value="RRM_dom"/>
</dbReference>